<organism evidence="1 2">
    <name type="scientific">Camellia sinensis</name>
    <name type="common">Tea plant</name>
    <name type="synonym">Thea sinensis</name>
    <dbReference type="NCBI Taxonomy" id="4442"/>
    <lineage>
        <taxon>Eukaryota</taxon>
        <taxon>Viridiplantae</taxon>
        <taxon>Streptophyta</taxon>
        <taxon>Embryophyta</taxon>
        <taxon>Tracheophyta</taxon>
        <taxon>Spermatophyta</taxon>
        <taxon>Magnoliopsida</taxon>
        <taxon>eudicotyledons</taxon>
        <taxon>Gunneridae</taxon>
        <taxon>Pentapetalae</taxon>
        <taxon>asterids</taxon>
        <taxon>Ericales</taxon>
        <taxon>Theaceae</taxon>
        <taxon>Camellia</taxon>
    </lineage>
</organism>
<proteinExistence type="predicted"/>
<dbReference type="AlphaFoldDB" id="A0A7J7G1C3"/>
<sequence length="93" mass="9845">MQSIKLCYYCSALGSGRCMRSVFAPKSPPFCSQEALFARLSTLQKLSAPTYQISAEEHTSGLPAIGGCCRPSAGQKDALPARNEALSTMDGAL</sequence>
<protein>
    <submittedName>
        <fullName evidence="1">Uncharacterized protein</fullName>
    </submittedName>
</protein>
<comment type="caution">
    <text evidence="1">The sequence shown here is derived from an EMBL/GenBank/DDBJ whole genome shotgun (WGS) entry which is preliminary data.</text>
</comment>
<keyword evidence="2" id="KW-1185">Reference proteome</keyword>
<accession>A0A7J7G1C3</accession>
<gene>
    <name evidence="1" type="ORF">HYC85_030408</name>
</gene>
<reference evidence="2" key="1">
    <citation type="journal article" date="2020" name="Nat. Commun.">
        <title>Genome assembly of wild tea tree DASZ reveals pedigree and selection history of tea varieties.</title>
        <authorList>
            <person name="Zhang W."/>
            <person name="Zhang Y."/>
            <person name="Qiu H."/>
            <person name="Guo Y."/>
            <person name="Wan H."/>
            <person name="Zhang X."/>
            <person name="Scossa F."/>
            <person name="Alseekh S."/>
            <person name="Zhang Q."/>
            <person name="Wang P."/>
            <person name="Xu L."/>
            <person name="Schmidt M.H."/>
            <person name="Jia X."/>
            <person name="Li D."/>
            <person name="Zhu A."/>
            <person name="Guo F."/>
            <person name="Chen W."/>
            <person name="Ni D."/>
            <person name="Usadel B."/>
            <person name="Fernie A.R."/>
            <person name="Wen W."/>
        </authorList>
    </citation>
    <scope>NUCLEOTIDE SEQUENCE [LARGE SCALE GENOMIC DNA]</scope>
    <source>
        <strain evidence="2">cv. G240</strain>
    </source>
</reference>
<dbReference type="Proteomes" id="UP000593564">
    <property type="component" value="Unassembled WGS sequence"/>
</dbReference>
<name>A0A7J7G1C3_CAMSI</name>
<evidence type="ECO:0000313" key="2">
    <source>
        <dbReference type="Proteomes" id="UP000593564"/>
    </source>
</evidence>
<evidence type="ECO:0000313" key="1">
    <source>
        <dbReference type="EMBL" id="KAF5934237.1"/>
    </source>
</evidence>
<dbReference type="EMBL" id="JACBKZ010000014">
    <property type="protein sequence ID" value="KAF5934237.1"/>
    <property type="molecule type" value="Genomic_DNA"/>
</dbReference>
<reference evidence="1 2" key="2">
    <citation type="submission" date="2020-07" db="EMBL/GenBank/DDBJ databases">
        <title>Genome assembly of wild tea tree DASZ reveals pedigree and selection history of tea varieties.</title>
        <authorList>
            <person name="Zhang W."/>
        </authorList>
    </citation>
    <scope>NUCLEOTIDE SEQUENCE [LARGE SCALE GENOMIC DNA]</scope>
    <source>
        <strain evidence="2">cv. G240</strain>
        <tissue evidence="1">Leaf</tissue>
    </source>
</reference>